<dbReference type="PANTHER" id="PTHR43464:SF19">
    <property type="entry name" value="UBIQUINONE BIOSYNTHESIS O-METHYLTRANSFERASE, MITOCHONDRIAL"/>
    <property type="match status" value="1"/>
</dbReference>
<dbReference type="RefSeq" id="WP_073272849.1">
    <property type="nucleotide sequence ID" value="NZ_FRAC01000006.1"/>
</dbReference>
<evidence type="ECO:0000256" key="3">
    <source>
        <dbReference type="ARBA" id="ARBA00022691"/>
    </source>
</evidence>
<dbReference type="AlphaFoldDB" id="A0A1M6L2C2"/>
<dbReference type="SUPFAM" id="SSF53335">
    <property type="entry name" value="S-adenosyl-L-methionine-dependent methyltransferases"/>
    <property type="match status" value="1"/>
</dbReference>
<evidence type="ECO:0000256" key="2">
    <source>
        <dbReference type="ARBA" id="ARBA00022679"/>
    </source>
</evidence>
<keyword evidence="1 5" id="KW-0489">Methyltransferase</keyword>
<evidence type="ECO:0000313" key="5">
    <source>
        <dbReference type="EMBL" id="SHJ65445.1"/>
    </source>
</evidence>
<protein>
    <submittedName>
        <fullName evidence="5">Methyltransferase domain-containing protein</fullName>
    </submittedName>
</protein>
<dbReference type="Gene3D" id="3.40.50.150">
    <property type="entry name" value="Vaccinia Virus protein VP39"/>
    <property type="match status" value="1"/>
</dbReference>
<dbReference type="STRING" id="1121322.SAMN02745136_00671"/>
<proteinExistence type="predicted"/>
<dbReference type="GO" id="GO:0008757">
    <property type="term" value="F:S-adenosylmethionine-dependent methyltransferase activity"/>
    <property type="evidence" value="ECO:0007669"/>
    <property type="project" value="InterPro"/>
</dbReference>
<name>A0A1M6L2C2_9FIRM</name>
<sequence length="230" mass="26308">MKRDSSTECWNKVGVEEWIEAAQNNDFRRYYIMPFTLDAIGEVGEKRILDLGCGEGGYSRALADNGAVVTAVDCSEALLAYVANELFDLQQDEYDIVLCSMMLMDVEDLDGTLKEIHRVLKSTGKVYLSILHPCYKPKESKWIPEDGNIKVVVTDYFKPAEWAGEIKGINAAVIYRHRTLSDYIKAFNRNGFILTDMNEPIPKEEHLKYSARIGWLSKIPMYLFMELENK</sequence>
<organism evidence="5 6">
    <name type="scientific">Anaerocolumna jejuensis DSM 15929</name>
    <dbReference type="NCBI Taxonomy" id="1121322"/>
    <lineage>
        <taxon>Bacteria</taxon>
        <taxon>Bacillati</taxon>
        <taxon>Bacillota</taxon>
        <taxon>Clostridia</taxon>
        <taxon>Lachnospirales</taxon>
        <taxon>Lachnospiraceae</taxon>
        <taxon>Anaerocolumna</taxon>
    </lineage>
</organism>
<dbReference type="Pfam" id="PF08241">
    <property type="entry name" value="Methyltransf_11"/>
    <property type="match status" value="1"/>
</dbReference>
<dbReference type="OrthoDB" id="9808140at2"/>
<feature type="domain" description="Methyltransferase type 11" evidence="4">
    <location>
        <begin position="49"/>
        <end position="127"/>
    </location>
</feature>
<dbReference type="Proteomes" id="UP000184386">
    <property type="component" value="Unassembled WGS sequence"/>
</dbReference>
<dbReference type="InterPro" id="IPR013216">
    <property type="entry name" value="Methyltransf_11"/>
</dbReference>
<keyword evidence="2 5" id="KW-0808">Transferase</keyword>
<dbReference type="InterPro" id="IPR029063">
    <property type="entry name" value="SAM-dependent_MTases_sf"/>
</dbReference>
<dbReference type="CDD" id="cd02440">
    <property type="entry name" value="AdoMet_MTases"/>
    <property type="match status" value="1"/>
</dbReference>
<reference evidence="5 6" key="1">
    <citation type="submission" date="2016-11" db="EMBL/GenBank/DDBJ databases">
        <authorList>
            <person name="Jaros S."/>
            <person name="Januszkiewicz K."/>
            <person name="Wedrychowicz H."/>
        </authorList>
    </citation>
    <scope>NUCLEOTIDE SEQUENCE [LARGE SCALE GENOMIC DNA]</scope>
    <source>
        <strain evidence="5 6">DSM 15929</strain>
    </source>
</reference>
<dbReference type="GO" id="GO:0032259">
    <property type="term" value="P:methylation"/>
    <property type="evidence" value="ECO:0007669"/>
    <property type="project" value="UniProtKB-KW"/>
</dbReference>
<evidence type="ECO:0000256" key="1">
    <source>
        <dbReference type="ARBA" id="ARBA00022603"/>
    </source>
</evidence>
<dbReference type="EMBL" id="FRAC01000006">
    <property type="protein sequence ID" value="SHJ65445.1"/>
    <property type="molecule type" value="Genomic_DNA"/>
</dbReference>
<keyword evidence="6" id="KW-1185">Reference proteome</keyword>
<evidence type="ECO:0000259" key="4">
    <source>
        <dbReference type="Pfam" id="PF08241"/>
    </source>
</evidence>
<accession>A0A1M6L2C2</accession>
<keyword evidence="3" id="KW-0949">S-adenosyl-L-methionine</keyword>
<gene>
    <name evidence="5" type="ORF">SAMN02745136_00671</name>
</gene>
<evidence type="ECO:0000313" key="6">
    <source>
        <dbReference type="Proteomes" id="UP000184386"/>
    </source>
</evidence>
<dbReference type="PANTHER" id="PTHR43464">
    <property type="entry name" value="METHYLTRANSFERASE"/>
    <property type="match status" value="1"/>
</dbReference>